<evidence type="ECO:0000313" key="2">
    <source>
        <dbReference type="EMBL" id="RCJ17833.1"/>
    </source>
</evidence>
<comment type="caution">
    <text evidence="2">The sequence shown here is derived from an EMBL/GenBank/DDBJ whole genome shotgun (WGS) entry which is preliminary data.</text>
</comment>
<dbReference type="AlphaFoldDB" id="A0A367Q3H4"/>
<gene>
    <name evidence="2" type="ORF">A6770_33600</name>
</gene>
<proteinExistence type="predicted"/>
<protein>
    <submittedName>
        <fullName evidence="2">Uncharacterized protein</fullName>
    </submittedName>
</protein>
<keyword evidence="3" id="KW-1185">Reference proteome</keyword>
<sequence length="1170" mass="129886">MFINTPAIQNPLKSKFPPLLPPSPLGHHLSPLGQNLEIGDFLLLLFQYNLFNCSDYSKIAAYELKFHNLINTNTTEFFGENSDDKFDLELNLDSLEQATDNLFVTTKNISIKKSLGLQTPIAQESDLIASDLISEFLLKKRIARQTLSLRGTKNSTDLTEVIPLDVFPQKTSSVVQTQLNPNQEPASIQKLIQNKTQTIPDYSEAIESLETSVATSNIAFADSIGVQSLELENLKSAPIQQVCTSAQVESTNHLHAISPLQLETQVTLSTRPQAESVVQLQEDLLQLNNPSDQSINQVIIPLQTTPIESKPVQLQLETQTSLPLQKSIESPSGETTFTPIDINLVGIEPQLQTKVNDTQISQHELKNGENVAQNSSTSSSEFSSHTSLAFNEETPKSASFGRAARIPQSNSAQDAASRHPDEYVDNIPYSTLDQEPAIYNSENLFTELPPQQEELIEQSRMELNHANVFTFDVLSQISNSVPLQLQATPTTPETTESASLENSITLTDNKSVVVESTTPETTESISTENSTALTDNKSVAVEPQSEIQTVISIPQQIESVFEESVFSTTNTQSVAISPHSEDLANLSTQSQVEFVCEENTSNQTHVLLVSSDIGMILPQPQQNTPGEPASEADSLAIASQALSSSLLFEHVTLSAKDTHNEFTSEQMITPRAIAPQFDTEKTLTTQEASASVSVQEDSVTPTDINYARTQSLPSTQAIPKLPTLTTSVPIEETADSFSTSTTIAENTELVSLETATTQPNISTVFQSQSTVILTKRENLNLPFPKLLSQPLPLVKDSDLQLSELVAEFANQLPLSEKIKKLSESLIRDIPTNQIIDNIFETSDSCTELFSNVSASINANIPSLAPLFFNRHSLSNKNVNSLLATNFNFDYEKEFININIISDESLLKNKDINNYSSPDNWSSVAELLGKASNYSIENLPYFNSLVINQPLHTINTLSKSHADIKQKPANSDRPKSNQNTLLNLPYKLSKKIPESWSNITDLLGDKPYSSININKLSEDESALLVENLNTEYSLMELSTPFIETSSESTSIENSFTLQSADNHIADFSIIDEEELEILAYKVYIILRPRLEMNHQRQFLPSTNTHKLWNQEFLNNYHLNSTRDAIKMKYIITDELNEALFLDTKLSMLTQEVYFLIKHLIETHITINNYLY</sequence>
<feature type="compositionally biased region" description="Low complexity" evidence="1">
    <location>
        <begin position="375"/>
        <end position="387"/>
    </location>
</feature>
<name>A0A367Q3H4_9NOSO</name>
<evidence type="ECO:0000313" key="3">
    <source>
        <dbReference type="Proteomes" id="UP000252107"/>
    </source>
</evidence>
<evidence type="ECO:0000256" key="1">
    <source>
        <dbReference type="SAM" id="MobiDB-lite"/>
    </source>
</evidence>
<dbReference type="EMBL" id="LXQD01000353">
    <property type="protein sequence ID" value="RCJ17833.1"/>
    <property type="molecule type" value="Genomic_DNA"/>
</dbReference>
<reference evidence="2" key="1">
    <citation type="submission" date="2016-04" db="EMBL/GenBank/DDBJ databases">
        <authorList>
            <person name="Tabuchi Yagui T.R."/>
        </authorList>
    </citation>
    <scope>NUCLEOTIDE SEQUENCE [LARGE SCALE GENOMIC DNA]</scope>
    <source>
        <strain evidence="2">NIES-26</strain>
    </source>
</reference>
<feature type="region of interest" description="Disordered" evidence="1">
    <location>
        <begin position="366"/>
        <end position="427"/>
    </location>
</feature>
<dbReference type="Proteomes" id="UP000252107">
    <property type="component" value="Unassembled WGS sequence"/>
</dbReference>
<organism evidence="2 3">
    <name type="scientific">Nostoc minutum NIES-26</name>
    <dbReference type="NCBI Taxonomy" id="1844469"/>
    <lineage>
        <taxon>Bacteria</taxon>
        <taxon>Bacillati</taxon>
        <taxon>Cyanobacteriota</taxon>
        <taxon>Cyanophyceae</taxon>
        <taxon>Nostocales</taxon>
        <taxon>Nostocaceae</taxon>
        <taxon>Nostoc</taxon>
    </lineage>
</organism>
<accession>A0A367Q3H4</accession>